<proteinExistence type="predicted"/>
<keyword evidence="1" id="KW-0472">Membrane</keyword>
<evidence type="ECO:0000259" key="2">
    <source>
        <dbReference type="Pfam" id="PF10502"/>
    </source>
</evidence>
<feature type="domain" description="Peptidase S26" evidence="2">
    <location>
        <begin position="16"/>
        <end position="167"/>
    </location>
</feature>
<dbReference type="EMBL" id="CP031775">
    <property type="protein sequence ID" value="QDZ92937.1"/>
    <property type="molecule type" value="Genomic_DNA"/>
</dbReference>
<dbReference type="Gene3D" id="2.10.109.10">
    <property type="entry name" value="Umud Fragment, subunit A"/>
    <property type="match status" value="1"/>
</dbReference>
<dbReference type="RefSeq" id="WP_037426844.1">
    <property type="nucleotide sequence ID" value="NZ_CP076856.1"/>
</dbReference>
<evidence type="ECO:0000256" key="1">
    <source>
        <dbReference type="SAM" id="Phobius"/>
    </source>
</evidence>
<keyword evidence="1" id="KW-0812">Transmembrane</keyword>
<dbReference type="SUPFAM" id="SSF51306">
    <property type="entry name" value="LexA/Signal peptidase"/>
    <property type="match status" value="1"/>
</dbReference>
<accession>A0A5B8R3I6</accession>
<keyword evidence="1" id="KW-1133">Transmembrane helix</keyword>
<dbReference type="InterPro" id="IPR036286">
    <property type="entry name" value="LexA/Signal_pep-like_sf"/>
</dbReference>
<dbReference type="GO" id="GO:0004252">
    <property type="term" value="F:serine-type endopeptidase activity"/>
    <property type="evidence" value="ECO:0007669"/>
    <property type="project" value="InterPro"/>
</dbReference>
<dbReference type="InterPro" id="IPR019533">
    <property type="entry name" value="Peptidase_S26"/>
</dbReference>
<organism evidence="3">
    <name type="scientific">Shewanella decolorationis</name>
    <dbReference type="NCBI Taxonomy" id="256839"/>
    <lineage>
        <taxon>Bacteria</taxon>
        <taxon>Pseudomonadati</taxon>
        <taxon>Pseudomonadota</taxon>
        <taxon>Gammaproteobacteria</taxon>
        <taxon>Alteromonadales</taxon>
        <taxon>Shewanellaceae</taxon>
        <taxon>Shewanella</taxon>
    </lineage>
</organism>
<protein>
    <submittedName>
        <fullName evidence="3">Type IV secretory pathway protease TraF-like protein</fullName>
    </submittedName>
</protein>
<name>A0A5B8R3I6_9GAMM</name>
<sequence length="168" mass="18564">MIKFDKAHWRHTYLLPFCIAAVITAATTWFSHSYKLILVLNSDKCIPGSVFVVDTRQKHVNSGELVMFMSPQTDILPSGINIIKLVAGVEGDLVEIGRFSVTNKKHRFPAPIDNAANALNIDVQKLIGTRTVENGGIFVLGTEPGSYDSRFFGSIKTQQVIGRAYLII</sequence>
<dbReference type="GO" id="GO:0006465">
    <property type="term" value="P:signal peptide processing"/>
    <property type="evidence" value="ECO:0007669"/>
    <property type="project" value="InterPro"/>
</dbReference>
<gene>
    <name evidence="3" type="ORF">D0436_22150</name>
</gene>
<feature type="transmembrane region" description="Helical" evidence="1">
    <location>
        <begin position="12"/>
        <end position="31"/>
    </location>
</feature>
<dbReference type="Pfam" id="PF10502">
    <property type="entry name" value="Peptidase_S26"/>
    <property type="match status" value="1"/>
</dbReference>
<keyword evidence="3" id="KW-0378">Hydrolase</keyword>
<keyword evidence="3" id="KW-0645">Protease</keyword>
<evidence type="ECO:0000313" key="3">
    <source>
        <dbReference type="EMBL" id="QDZ92937.1"/>
    </source>
</evidence>
<reference evidence="3" key="1">
    <citation type="journal article" date="2019" name="Ecotoxicol. Environ. Saf.">
        <title>Microbial characterization of heavy metal resistant bacterial strains isolated from an electroplating wastewater treatment plant.</title>
        <authorList>
            <person name="Cai X."/>
            <person name="Zheng X."/>
            <person name="Zhang D."/>
            <person name="Iqbal W."/>
            <person name="Liu C."/>
            <person name="Yang B."/>
            <person name="Zhao X."/>
            <person name="Lu X."/>
            <person name="Mao Y."/>
        </authorList>
    </citation>
    <scope>NUCLEOTIDE SEQUENCE [LARGE SCALE GENOMIC DNA]</scope>
    <source>
        <strain evidence="3">Ni1-3</strain>
    </source>
</reference>
<dbReference type="AlphaFoldDB" id="A0A5B8R3I6"/>